<feature type="compositionally biased region" description="Acidic residues" evidence="5">
    <location>
        <begin position="161"/>
        <end position="188"/>
    </location>
</feature>
<comment type="function">
    <text evidence="4">DNA-dependent RNA polymerase catalyzes the transcription of DNA into RNA using the four ribonucleoside triphosphates as substrates. Specific peripheric component of RNA polymerase III which synthesizes small RNAs, such as 5S rRNA and tRNAs.</text>
</comment>
<dbReference type="PANTHER" id="PTHR15367:SF2">
    <property type="entry name" value="DNA-DIRECTED RNA POLYMERASE III SUBUNIT"/>
    <property type="match status" value="1"/>
</dbReference>
<gene>
    <name evidence="6" type="ORF">EJ06DRAFT_99888</name>
</gene>
<evidence type="ECO:0000256" key="2">
    <source>
        <dbReference type="ARBA" id="ARBA00008352"/>
    </source>
</evidence>
<organism evidence="6 7">
    <name type="scientific">Trichodelitschia bisporula</name>
    <dbReference type="NCBI Taxonomy" id="703511"/>
    <lineage>
        <taxon>Eukaryota</taxon>
        <taxon>Fungi</taxon>
        <taxon>Dikarya</taxon>
        <taxon>Ascomycota</taxon>
        <taxon>Pezizomycotina</taxon>
        <taxon>Dothideomycetes</taxon>
        <taxon>Dothideomycetes incertae sedis</taxon>
        <taxon>Phaeotrichales</taxon>
        <taxon>Phaeotrichaceae</taxon>
        <taxon>Trichodelitschia</taxon>
    </lineage>
</organism>
<sequence>MMSRLSSKQKDMLTPEKETTTPIAPPANLAERQGLSYFRSLRSRIRQGPLHVVLAGNNSRITKSGPQQPSKIKSKYNPFEGMPVYTAKYSKPKRTVPGLKARTYLKEYFPEELWPAIDPSLAKDASTVTAKRKAMLAKTRLMRLGELDDEDLEGAEGKEGDSEEKDEEEVPEEEKDENWEEDEDEEMDYAERTKDDYNAEQYFENGDDDDGDDGDEGALE</sequence>
<dbReference type="PIRSF" id="PIRSF000777">
    <property type="entry name" value="RNA_polIII_C31"/>
    <property type="match status" value="1"/>
</dbReference>
<name>A0A6G1HR36_9PEZI</name>
<accession>A0A6G1HR36</accession>
<feature type="region of interest" description="Disordered" evidence="5">
    <location>
        <begin position="56"/>
        <end position="77"/>
    </location>
</feature>
<evidence type="ECO:0000256" key="1">
    <source>
        <dbReference type="ARBA" id="ARBA00004123"/>
    </source>
</evidence>
<dbReference type="EMBL" id="ML996700">
    <property type="protein sequence ID" value="KAF2398307.1"/>
    <property type="molecule type" value="Genomic_DNA"/>
</dbReference>
<dbReference type="OrthoDB" id="5377312at2759"/>
<dbReference type="InterPro" id="IPR024661">
    <property type="entry name" value="RNA_pol_III_Rpc31"/>
</dbReference>
<keyword evidence="3 4" id="KW-0539">Nucleus</keyword>
<evidence type="ECO:0000256" key="5">
    <source>
        <dbReference type="SAM" id="MobiDB-lite"/>
    </source>
</evidence>
<feature type="compositionally biased region" description="Basic and acidic residues" evidence="5">
    <location>
        <begin position="8"/>
        <end position="19"/>
    </location>
</feature>
<dbReference type="Proteomes" id="UP000799640">
    <property type="component" value="Unassembled WGS sequence"/>
</dbReference>
<reference evidence="6" key="1">
    <citation type="journal article" date="2020" name="Stud. Mycol.">
        <title>101 Dothideomycetes genomes: a test case for predicting lifestyles and emergence of pathogens.</title>
        <authorList>
            <person name="Haridas S."/>
            <person name="Albert R."/>
            <person name="Binder M."/>
            <person name="Bloem J."/>
            <person name="Labutti K."/>
            <person name="Salamov A."/>
            <person name="Andreopoulos B."/>
            <person name="Baker S."/>
            <person name="Barry K."/>
            <person name="Bills G."/>
            <person name="Bluhm B."/>
            <person name="Cannon C."/>
            <person name="Castanera R."/>
            <person name="Culley D."/>
            <person name="Daum C."/>
            <person name="Ezra D."/>
            <person name="Gonzalez J."/>
            <person name="Henrissat B."/>
            <person name="Kuo A."/>
            <person name="Liang C."/>
            <person name="Lipzen A."/>
            <person name="Lutzoni F."/>
            <person name="Magnuson J."/>
            <person name="Mondo S."/>
            <person name="Nolan M."/>
            <person name="Ohm R."/>
            <person name="Pangilinan J."/>
            <person name="Park H.-J."/>
            <person name="Ramirez L."/>
            <person name="Alfaro M."/>
            <person name="Sun H."/>
            <person name="Tritt A."/>
            <person name="Yoshinaga Y."/>
            <person name="Zwiers L.-H."/>
            <person name="Turgeon B."/>
            <person name="Goodwin S."/>
            <person name="Spatafora J."/>
            <person name="Crous P."/>
            <person name="Grigoriev I."/>
        </authorList>
    </citation>
    <scope>NUCLEOTIDE SEQUENCE</scope>
    <source>
        <strain evidence="6">CBS 262.69</strain>
    </source>
</reference>
<feature type="region of interest" description="Disordered" evidence="5">
    <location>
        <begin position="1"/>
        <end position="28"/>
    </location>
</feature>
<protein>
    <recommendedName>
        <fullName evidence="4">DNA-directed RNA polymerase III subunit</fullName>
    </recommendedName>
</protein>
<comment type="subcellular location">
    <subcellularLocation>
        <location evidence="1 4">Nucleus</location>
    </subcellularLocation>
</comment>
<evidence type="ECO:0000313" key="7">
    <source>
        <dbReference type="Proteomes" id="UP000799640"/>
    </source>
</evidence>
<evidence type="ECO:0000313" key="6">
    <source>
        <dbReference type="EMBL" id="KAF2398307.1"/>
    </source>
</evidence>
<dbReference type="GO" id="GO:0006383">
    <property type="term" value="P:transcription by RNA polymerase III"/>
    <property type="evidence" value="ECO:0007669"/>
    <property type="project" value="UniProtKB-UniRule"/>
</dbReference>
<evidence type="ECO:0000256" key="4">
    <source>
        <dbReference type="PIRNR" id="PIRNR000777"/>
    </source>
</evidence>
<proteinExistence type="inferred from homology"/>
<dbReference type="Pfam" id="PF11705">
    <property type="entry name" value="RNA_pol_3_Rpc31"/>
    <property type="match status" value="1"/>
</dbReference>
<dbReference type="AlphaFoldDB" id="A0A6G1HR36"/>
<dbReference type="PANTHER" id="PTHR15367">
    <property type="entry name" value="DNA-DIRECTED RNA POLYMERASE III"/>
    <property type="match status" value="1"/>
</dbReference>
<feature type="compositionally biased region" description="Acidic residues" evidence="5">
    <location>
        <begin position="205"/>
        <end position="220"/>
    </location>
</feature>
<dbReference type="GO" id="GO:0005666">
    <property type="term" value="C:RNA polymerase III complex"/>
    <property type="evidence" value="ECO:0007669"/>
    <property type="project" value="UniProtKB-UniRule"/>
</dbReference>
<keyword evidence="7" id="KW-1185">Reference proteome</keyword>
<feature type="compositionally biased region" description="Polar residues" evidence="5">
    <location>
        <begin position="56"/>
        <end position="71"/>
    </location>
</feature>
<evidence type="ECO:0000256" key="3">
    <source>
        <dbReference type="ARBA" id="ARBA00023242"/>
    </source>
</evidence>
<comment type="subunit">
    <text evidence="4">Component of the RNA polymerase III (Pol III) complex.</text>
</comment>
<feature type="region of interest" description="Disordered" evidence="5">
    <location>
        <begin position="140"/>
        <end position="220"/>
    </location>
</feature>
<comment type="similarity">
    <text evidence="2 4">Belongs to the eukaryotic RPC7 RNA polymerase subunit family.</text>
</comment>